<dbReference type="InterPro" id="IPR050982">
    <property type="entry name" value="Auxin_biosynth/cation_transpt"/>
</dbReference>
<dbReference type="Pfam" id="PF00743">
    <property type="entry name" value="FMO-like"/>
    <property type="match status" value="1"/>
</dbReference>
<accession>A0A067Q998</accession>
<dbReference type="SUPFAM" id="SSF51905">
    <property type="entry name" value="FAD/NAD(P)-binding domain"/>
    <property type="match status" value="1"/>
</dbReference>
<dbReference type="EMBL" id="KL197711">
    <property type="protein sequence ID" value="KDQ62745.1"/>
    <property type="molecule type" value="Genomic_DNA"/>
</dbReference>
<evidence type="ECO:0000313" key="7">
    <source>
        <dbReference type="EMBL" id="KDQ62745.1"/>
    </source>
</evidence>
<dbReference type="InParanoid" id="A0A067Q998"/>
<name>A0A067Q998_9AGAM</name>
<dbReference type="PANTHER" id="PTHR43539">
    <property type="entry name" value="FLAVIN-BINDING MONOOXYGENASE-LIKE PROTEIN (AFU_ORTHOLOGUE AFUA_4G09220)"/>
    <property type="match status" value="1"/>
</dbReference>
<keyword evidence="6" id="KW-0560">Oxidoreductase</keyword>
<evidence type="ECO:0000256" key="2">
    <source>
        <dbReference type="ARBA" id="ARBA00009183"/>
    </source>
</evidence>
<evidence type="ECO:0000256" key="6">
    <source>
        <dbReference type="ARBA" id="ARBA00023002"/>
    </source>
</evidence>
<organism evidence="7 8">
    <name type="scientific">Jaapia argillacea MUCL 33604</name>
    <dbReference type="NCBI Taxonomy" id="933084"/>
    <lineage>
        <taxon>Eukaryota</taxon>
        <taxon>Fungi</taxon>
        <taxon>Dikarya</taxon>
        <taxon>Basidiomycota</taxon>
        <taxon>Agaricomycotina</taxon>
        <taxon>Agaricomycetes</taxon>
        <taxon>Agaricomycetidae</taxon>
        <taxon>Jaapiales</taxon>
        <taxon>Jaapiaceae</taxon>
        <taxon>Jaapia</taxon>
    </lineage>
</organism>
<dbReference type="FunFam" id="3.50.50.60:FF:000023">
    <property type="entry name" value="Dimethylaniline monooxygenase [N-oxide-forming]"/>
    <property type="match status" value="1"/>
</dbReference>
<keyword evidence="3" id="KW-0285">Flavoprotein</keyword>
<comment type="similarity">
    <text evidence="2">Belongs to the FMO family.</text>
</comment>
<dbReference type="GO" id="GO:0050661">
    <property type="term" value="F:NADP binding"/>
    <property type="evidence" value="ECO:0007669"/>
    <property type="project" value="InterPro"/>
</dbReference>
<protein>
    <recommendedName>
        <fullName evidence="9">FAD/NAD(P)-binding domain-containing protein</fullName>
    </recommendedName>
</protein>
<gene>
    <name evidence="7" type="ORF">JAAARDRAFT_76447</name>
</gene>
<proteinExistence type="inferred from homology"/>
<sequence length="588" mass="64973">MVLPPFDPPGYRLVAKDWLHLFSTHLIAGDVDALVTTFMPDGWLRDVLTFSWDTRSLEGPQNIANYLRGVLQKVQISKVKLDESPHLAPTSFTLTASVSGIELAFKFETTISRGRGLARLLFNEAGENIGQWKAISVSMMMDELKGYEESGPELGVYGGHTLSWSEVKAERQRRIENDPLVVIVGAGQTGLQIAARFKSLNIPTLVIERKARVGDTWRERYPTLSLHTPRMHSSLLYQPYPHNWPIFTPRDKLADWLEQYPVSQDLVVWTNTSIIPQPTYDSAKKKWNLGLNRNGTTVELHPTHIVLATGTLGAPLLPLDPDPKFRGEVLHAASYQGGHLYSGKRVVVVGAANTAADMCQDLCFRGAKSVTMIQRSSTCVVSGKNLAEGHASLWPEGVPVEVGDFKFASMPMGLYKKIGITRMSTEPDRDRDIHEMLESAGFKLNNGPDGAGRSLLVVERFAGHWVDVGCAELVASGKVKLKHGVEVKAFTEDTVVFSDGSSLKADVVIFATGYQSVREYTKELFGDSIISQTKEVWGLDHEGEINGSYRPTGHSGLWYAAGDFYHSRWGSKQLGLLIKAMELGLLPL</sequence>
<evidence type="ECO:0000256" key="3">
    <source>
        <dbReference type="ARBA" id="ARBA00022630"/>
    </source>
</evidence>
<dbReference type="PANTHER" id="PTHR43539:SF68">
    <property type="entry name" value="FLAVIN-BINDING MONOOXYGENASE-LIKE PROTEIN (AFU_ORTHOLOGUE AFUA_4G09220)"/>
    <property type="match status" value="1"/>
</dbReference>
<dbReference type="GO" id="GO:0004499">
    <property type="term" value="F:N,N-dimethylaniline monooxygenase activity"/>
    <property type="evidence" value="ECO:0007669"/>
    <property type="project" value="InterPro"/>
</dbReference>
<evidence type="ECO:0000313" key="8">
    <source>
        <dbReference type="Proteomes" id="UP000027265"/>
    </source>
</evidence>
<dbReference type="InterPro" id="IPR020946">
    <property type="entry name" value="Flavin_mOase-like"/>
</dbReference>
<dbReference type="GO" id="GO:0050660">
    <property type="term" value="F:flavin adenine dinucleotide binding"/>
    <property type="evidence" value="ECO:0007669"/>
    <property type="project" value="InterPro"/>
</dbReference>
<keyword evidence="5" id="KW-0521">NADP</keyword>
<dbReference type="Proteomes" id="UP000027265">
    <property type="component" value="Unassembled WGS sequence"/>
</dbReference>
<dbReference type="InterPro" id="IPR036188">
    <property type="entry name" value="FAD/NAD-bd_sf"/>
</dbReference>
<comment type="cofactor">
    <cofactor evidence="1">
        <name>FAD</name>
        <dbReference type="ChEBI" id="CHEBI:57692"/>
    </cofactor>
</comment>
<evidence type="ECO:0000256" key="5">
    <source>
        <dbReference type="ARBA" id="ARBA00022857"/>
    </source>
</evidence>
<dbReference type="STRING" id="933084.A0A067Q998"/>
<dbReference type="OrthoDB" id="74360at2759"/>
<dbReference type="Gene3D" id="3.50.50.60">
    <property type="entry name" value="FAD/NAD(P)-binding domain"/>
    <property type="match status" value="2"/>
</dbReference>
<keyword evidence="4" id="KW-0274">FAD</keyword>
<dbReference type="AlphaFoldDB" id="A0A067Q998"/>
<evidence type="ECO:0000256" key="1">
    <source>
        <dbReference type="ARBA" id="ARBA00001974"/>
    </source>
</evidence>
<dbReference type="HOGENOM" id="CLU_015676_1_0_1"/>
<evidence type="ECO:0000256" key="4">
    <source>
        <dbReference type="ARBA" id="ARBA00022827"/>
    </source>
</evidence>
<keyword evidence="8" id="KW-1185">Reference proteome</keyword>
<reference evidence="8" key="1">
    <citation type="journal article" date="2014" name="Proc. Natl. Acad. Sci. U.S.A.">
        <title>Extensive sampling of basidiomycete genomes demonstrates inadequacy of the white-rot/brown-rot paradigm for wood decay fungi.</title>
        <authorList>
            <person name="Riley R."/>
            <person name="Salamov A.A."/>
            <person name="Brown D.W."/>
            <person name="Nagy L.G."/>
            <person name="Floudas D."/>
            <person name="Held B.W."/>
            <person name="Levasseur A."/>
            <person name="Lombard V."/>
            <person name="Morin E."/>
            <person name="Otillar R."/>
            <person name="Lindquist E.A."/>
            <person name="Sun H."/>
            <person name="LaButti K.M."/>
            <person name="Schmutz J."/>
            <person name="Jabbour D."/>
            <person name="Luo H."/>
            <person name="Baker S.E."/>
            <person name="Pisabarro A.G."/>
            <person name="Walton J.D."/>
            <person name="Blanchette R.A."/>
            <person name="Henrissat B."/>
            <person name="Martin F."/>
            <person name="Cullen D."/>
            <person name="Hibbett D.S."/>
            <person name="Grigoriev I.V."/>
        </authorList>
    </citation>
    <scope>NUCLEOTIDE SEQUENCE [LARGE SCALE GENOMIC DNA]</scope>
    <source>
        <strain evidence="8">MUCL 33604</strain>
    </source>
</reference>
<evidence type="ECO:0008006" key="9">
    <source>
        <dbReference type="Google" id="ProtNLM"/>
    </source>
</evidence>